<organism evidence="1 2">
    <name type="scientific">Flavivirga eckloniae</name>
    <dbReference type="NCBI Taxonomy" id="1803846"/>
    <lineage>
        <taxon>Bacteria</taxon>
        <taxon>Pseudomonadati</taxon>
        <taxon>Bacteroidota</taxon>
        <taxon>Flavobacteriia</taxon>
        <taxon>Flavobacteriales</taxon>
        <taxon>Flavobacteriaceae</taxon>
        <taxon>Flavivirga</taxon>
    </lineage>
</organism>
<protein>
    <submittedName>
        <fullName evidence="1">Uncharacterized protein</fullName>
    </submittedName>
</protein>
<evidence type="ECO:0000313" key="2">
    <source>
        <dbReference type="Proteomes" id="UP000235826"/>
    </source>
</evidence>
<proteinExistence type="predicted"/>
<dbReference type="AlphaFoldDB" id="A0A2K9PK40"/>
<reference evidence="1 2" key="1">
    <citation type="submission" date="2018-01" db="EMBL/GenBank/DDBJ databases">
        <title>Complete genome sequence of Flavivirga eckloniae ECD14 isolated from seaweed Ecklonia cava.</title>
        <authorList>
            <person name="Lee J.H."/>
            <person name="Baik K.S."/>
            <person name="Seong C.N."/>
        </authorList>
    </citation>
    <scope>NUCLEOTIDE SEQUENCE [LARGE SCALE GENOMIC DNA]</scope>
    <source>
        <strain evidence="1 2">ECD14</strain>
    </source>
</reference>
<dbReference type="EMBL" id="CP025791">
    <property type="protein sequence ID" value="AUP77424.1"/>
    <property type="molecule type" value="Genomic_DNA"/>
</dbReference>
<accession>A0A2K9PK40</accession>
<keyword evidence="2" id="KW-1185">Reference proteome</keyword>
<dbReference type="KEGG" id="fek:C1H87_01290"/>
<dbReference type="Proteomes" id="UP000235826">
    <property type="component" value="Chromosome"/>
</dbReference>
<name>A0A2K9PK40_9FLAO</name>
<evidence type="ECO:0000313" key="1">
    <source>
        <dbReference type="EMBL" id="AUP77424.1"/>
    </source>
</evidence>
<sequence>MNQVNGIMTSFIKISLSIVIFLFTFSTQAQKFKRGTITEIIDTNRFMIENLADGVVFLACMHETKSIDNNSENYVSAIKYLKEKILNKNIFYVIENDDSNVNEVSIIYDCVPNDNKLLESDMPCLSASYLNIEFIKNKYVIYTGNNKVLKKL</sequence>
<gene>
    <name evidence="1" type="ORF">C1H87_01290</name>
</gene>